<feature type="domain" description="PHD-type" evidence="6">
    <location>
        <begin position="1763"/>
        <end position="1814"/>
    </location>
</feature>
<dbReference type="PROSITE" id="PS01359">
    <property type="entry name" value="ZF_PHD_1"/>
    <property type="match status" value="1"/>
</dbReference>
<dbReference type="CDD" id="cd15489">
    <property type="entry name" value="PHD_SF"/>
    <property type="match status" value="1"/>
</dbReference>
<evidence type="ECO:0000256" key="3">
    <source>
        <dbReference type="ARBA" id="ARBA00022833"/>
    </source>
</evidence>
<keyword evidence="3" id="KW-0862">Zinc</keyword>
<feature type="compositionally biased region" description="Basic and acidic residues" evidence="5">
    <location>
        <begin position="1734"/>
        <end position="1743"/>
    </location>
</feature>
<dbReference type="InterPro" id="IPR052609">
    <property type="entry name" value="Ribosome_Biogenesis_Reg"/>
</dbReference>
<evidence type="ECO:0000313" key="7">
    <source>
        <dbReference type="EMBL" id="KAF7678670.1"/>
    </source>
</evidence>
<dbReference type="PROSITE" id="PS50016">
    <property type="entry name" value="ZF_PHD_2"/>
    <property type="match status" value="2"/>
</dbReference>
<feature type="region of interest" description="Disordered" evidence="5">
    <location>
        <begin position="1817"/>
        <end position="1838"/>
    </location>
</feature>
<protein>
    <recommendedName>
        <fullName evidence="6">PHD-type domain-containing protein</fullName>
    </recommendedName>
</protein>
<gene>
    <name evidence="7" type="ORF">GT037_004051</name>
</gene>
<dbReference type="Pfam" id="PF00628">
    <property type="entry name" value="PHD"/>
    <property type="match status" value="1"/>
</dbReference>
<evidence type="ECO:0000313" key="8">
    <source>
        <dbReference type="Proteomes" id="UP000596902"/>
    </source>
</evidence>
<dbReference type="GeneID" id="62202276"/>
<dbReference type="PANTHER" id="PTHR15682">
    <property type="entry name" value="UNHEALTHY RIBOSOME BIOGENESIS PROTEIN 2 HOMOLOG"/>
    <property type="match status" value="1"/>
</dbReference>
<dbReference type="InterPro" id="IPR016024">
    <property type="entry name" value="ARM-type_fold"/>
</dbReference>
<dbReference type="RefSeq" id="XP_038788805.1">
    <property type="nucleotide sequence ID" value="XM_038929098.1"/>
</dbReference>
<dbReference type="SMART" id="SM00249">
    <property type="entry name" value="PHD"/>
    <property type="match status" value="3"/>
</dbReference>
<dbReference type="CDD" id="cd15505">
    <property type="entry name" value="PHD_ING"/>
    <property type="match status" value="1"/>
</dbReference>
<evidence type="ECO:0000256" key="5">
    <source>
        <dbReference type="SAM" id="MobiDB-lite"/>
    </source>
</evidence>
<dbReference type="Gene3D" id="3.30.40.10">
    <property type="entry name" value="Zinc/RING finger domain, C3HC4 (zinc finger)"/>
    <property type="match status" value="3"/>
</dbReference>
<dbReference type="EMBL" id="JAAABM010000004">
    <property type="protein sequence ID" value="KAF7678670.1"/>
    <property type="molecule type" value="Genomic_DNA"/>
</dbReference>
<evidence type="ECO:0000256" key="4">
    <source>
        <dbReference type="PROSITE-ProRule" id="PRU00146"/>
    </source>
</evidence>
<dbReference type="InterPro" id="IPR018849">
    <property type="entry name" value="Urb2/Npa2_C"/>
</dbReference>
<keyword evidence="8" id="KW-1185">Reference proteome</keyword>
<dbReference type="InterPro" id="IPR011011">
    <property type="entry name" value="Znf_FYVE_PHD"/>
</dbReference>
<dbReference type="InterPro" id="IPR019787">
    <property type="entry name" value="Znf_PHD-finger"/>
</dbReference>
<feature type="compositionally biased region" description="Acidic residues" evidence="5">
    <location>
        <begin position="1692"/>
        <end position="1704"/>
    </location>
</feature>
<reference evidence="7" key="2">
    <citation type="submission" date="2020-08" db="EMBL/GenBank/DDBJ databases">
        <title>Draft Genome Sequence of Cumin Blight Pathogen Alternaria burnsii.</title>
        <authorList>
            <person name="Feng Z."/>
        </authorList>
    </citation>
    <scope>NUCLEOTIDE SEQUENCE</scope>
    <source>
        <strain evidence="7">CBS107.38</strain>
    </source>
</reference>
<dbReference type="SUPFAM" id="SSF57903">
    <property type="entry name" value="FYVE/PHD zinc finger"/>
    <property type="match status" value="2"/>
</dbReference>
<organism evidence="7 8">
    <name type="scientific">Alternaria burnsii</name>
    <dbReference type="NCBI Taxonomy" id="1187904"/>
    <lineage>
        <taxon>Eukaryota</taxon>
        <taxon>Fungi</taxon>
        <taxon>Dikarya</taxon>
        <taxon>Ascomycota</taxon>
        <taxon>Pezizomycotina</taxon>
        <taxon>Dothideomycetes</taxon>
        <taxon>Pleosporomycetidae</taxon>
        <taxon>Pleosporales</taxon>
        <taxon>Pleosporineae</taxon>
        <taxon>Pleosporaceae</taxon>
        <taxon>Alternaria</taxon>
        <taxon>Alternaria sect. Alternaria</taxon>
    </lineage>
</organism>
<dbReference type="GO" id="GO:0042254">
    <property type="term" value="P:ribosome biogenesis"/>
    <property type="evidence" value="ECO:0007669"/>
    <property type="project" value="TreeGrafter"/>
</dbReference>
<dbReference type="GO" id="GO:0005730">
    <property type="term" value="C:nucleolus"/>
    <property type="evidence" value="ECO:0007669"/>
    <property type="project" value="TreeGrafter"/>
</dbReference>
<feature type="region of interest" description="Disordered" evidence="5">
    <location>
        <begin position="134"/>
        <end position="179"/>
    </location>
</feature>
<feature type="domain" description="PHD-type" evidence="6">
    <location>
        <begin position="1589"/>
        <end position="1656"/>
    </location>
</feature>
<keyword evidence="1" id="KW-0479">Metal-binding</keyword>
<feature type="compositionally biased region" description="Basic residues" evidence="5">
    <location>
        <begin position="1820"/>
        <end position="1838"/>
    </location>
</feature>
<dbReference type="SUPFAM" id="SSF48371">
    <property type="entry name" value="ARM repeat"/>
    <property type="match status" value="1"/>
</dbReference>
<name>A0A8H7B931_9PLEO</name>
<dbReference type="Proteomes" id="UP000596902">
    <property type="component" value="Unassembled WGS sequence"/>
</dbReference>
<dbReference type="InterPro" id="IPR013083">
    <property type="entry name" value="Znf_RING/FYVE/PHD"/>
</dbReference>
<proteinExistence type="predicted"/>
<dbReference type="PANTHER" id="PTHR15682:SF2">
    <property type="entry name" value="UNHEALTHY RIBOSOME BIOGENESIS PROTEIN 2 HOMOLOG"/>
    <property type="match status" value="1"/>
</dbReference>
<evidence type="ECO:0000256" key="2">
    <source>
        <dbReference type="ARBA" id="ARBA00022771"/>
    </source>
</evidence>
<feature type="region of interest" description="Disordered" evidence="5">
    <location>
        <begin position="1673"/>
        <end position="1764"/>
    </location>
</feature>
<feature type="region of interest" description="Disordered" evidence="5">
    <location>
        <begin position="1386"/>
        <end position="1406"/>
    </location>
</feature>
<feature type="compositionally biased region" description="Polar residues" evidence="5">
    <location>
        <begin position="1750"/>
        <end position="1759"/>
    </location>
</feature>
<accession>A0A8H7B931</accession>
<dbReference type="InterPro" id="IPR001965">
    <property type="entry name" value="Znf_PHD"/>
</dbReference>
<dbReference type="InterPro" id="IPR019786">
    <property type="entry name" value="Zinc_finger_PHD-type_CS"/>
</dbReference>
<dbReference type="GO" id="GO:0008270">
    <property type="term" value="F:zinc ion binding"/>
    <property type="evidence" value="ECO:0007669"/>
    <property type="project" value="UniProtKB-KW"/>
</dbReference>
<evidence type="ECO:0000259" key="6">
    <source>
        <dbReference type="PROSITE" id="PS50016"/>
    </source>
</evidence>
<reference evidence="7" key="1">
    <citation type="submission" date="2020-01" db="EMBL/GenBank/DDBJ databases">
        <authorList>
            <person name="Feng Z.H.Z."/>
        </authorList>
    </citation>
    <scope>NUCLEOTIDE SEQUENCE</scope>
    <source>
        <strain evidence="7">CBS107.38</strain>
    </source>
</reference>
<dbReference type="Pfam" id="PF10441">
    <property type="entry name" value="Urb2"/>
    <property type="match status" value="1"/>
</dbReference>
<comment type="caution">
    <text evidence="7">The sequence shown here is derived from an EMBL/GenBank/DDBJ whole genome shotgun (WGS) entry which is preliminary data.</text>
</comment>
<sequence>MAPSKPASQNDPASTRPRLQAINQDFSDLDEQIRQAAHIIGLPDNWSTIQDQEVRSDIIQRLVRARAEWVLRWILDKLKDETETGRAARANVSAWQLLDWMIHVLPVSRSAPHLRDASFPSILERTLVENFDTDSTLQPAATSEDVDMKDDSESSATIREGTKPSKKRKRGTAEASPATSAALGPVNLSHLFRVVRAAVDSIAHLAGSDKSDDVTQAELMKMVLRTESTQASRILRFWLSGVRILCAARSPASDDTPLDEHLQLSLALEMWDLRAVETKDESGASAEEFNTECLVPTLLLLEHLKSLRSKDTTQFPQRTLDRAITVLDKLLARHLLAPSRAAFFADAEIAAPSASTGANSTGAGLKTRDATVLASNLEPLRAKLLQAAQIEDGGDALPAELALLFDTVPHVLDLAIRASPSRTPKSRAMEKPWLQAVFSALAECAGCSLVTPPEYITRPTAVAALSGAIRILQVHEVSLSSDLIKNIFWYHCGVKYPERQEKQVHWSLIASLIELDSSVFAVESKIGARGSQDHTDLAEFVFEKISATELEGSGFSDDGSDGQLGRSAILERIINPLMLAFVRNRNLLGFVRRWDDQLVKSFRHGKRKTLQERQDIVWEDRALWNTLAESFESSLTQGQITTLIQEHGERLAQLAGAIETATKENVKVKKLSAYKNAASSAILLPAFLQAIKSENNIAALKADLRALFLTYASWVQERHYSLYTQSHLSWFTLCQLLAKLWPIELHVSSQLQQELLYPLLEQAIEVMSTTSNDAGRGADPTIRAAAVLFWLNTCDCLQTLPGSKIVIRSGLARVMDCFSSSQLDTEGQRSMIEIFCAYSVNLLEHVEIDACRQSLSAILSKLPQFDGVTSDLVCRSLSQSIIEEGNSVIQNAYCVALLEALGQGAGMKMHAVAGEAILHIHPAALSREQRQAILDRTAELLDLGQTSTMIVLSIMAHLQQVPNATAKVSTDADVIFSIAEQLHSQQLETDSALQLLRELVQRTLGHIIPNQSQAQNKEFFIDYAGKSLSVAKATSKCSLARLSILRATSTVQKQNSLLHIERYVELLKQCLGSEDMALLLGSLDAFNELSTDALKDVKQFSRIQTWLRTWLKDALDLDQYIDSEVRVPSEAVDYVARVYALVAKYELYQDAKWLICLSLTVIRGGSVQVQGAVYRTLKATLEPLPFYEKLDLITTLVVDQKQPNLAASYRILGDLIDTMDDQLESNAEMRQKQLALLPRICVLLTESPDFESFNALLNCIDTILNDKPSLASQHSIECVYSVLVKLTSRSSPALSFQYAPEIFSRLCQTSRLTLLVHRGRLGGRFHLLLPLLQGLLFCLFIPNASRSGTLPSWLRAVTATEPVRLTPTNAAQFTRLLSTLCNPPQSSITKAHQHHQSRKSKDLNDPVKAARDRASNFLYPLLASFCRYQLNGRLDQGVREKLMPGIWEVLGTASLHREGLDAMFAGLGRSERDVWKGLWEQWEGVHGRRQVVGHGEHYTIDTFNTLNPTTIMDSTITAPTAPSHSHFHSSTPSTSAGACHQKLSICICTTSSSKVYLTPIIGCANKKCRPRYYHLRCVGLFHRPDNASSWLCPKCAPDGPVPPRMRICEDAPYCTGPMVECAQHELCKTRWFHLPCAGVEFGAEDTEWTCGECEVAIIMRREREEFEEVIEGVAEQQEKEKVVELPQADDGAAGDEEKGDETEQQECIPDHIPGASLSEDDEPPAPAAASPLKRKSDEIDIPPRKKSKHTPTPSQSPISEDTPEYCICGTPADNDMIACDRPSCNAEWFHYVCVGLTAATIPEGKWFCEECELARENAKKNKKKKNKGGNGGKSKRKR</sequence>
<evidence type="ECO:0000256" key="1">
    <source>
        <dbReference type="ARBA" id="ARBA00022723"/>
    </source>
</evidence>
<keyword evidence="2 4" id="KW-0863">Zinc-finger</keyword>